<feature type="region of interest" description="Disordered" evidence="2">
    <location>
        <begin position="305"/>
        <end position="349"/>
    </location>
</feature>
<dbReference type="SMART" id="SM00443">
    <property type="entry name" value="G_patch"/>
    <property type="match status" value="1"/>
</dbReference>
<feature type="region of interest" description="Disordered" evidence="2">
    <location>
        <begin position="77"/>
        <end position="279"/>
    </location>
</feature>
<dbReference type="Pfam" id="PF01585">
    <property type="entry name" value="G-patch"/>
    <property type="match status" value="1"/>
</dbReference>
<feature type="region of interest" description="Disordered" evidence="2">
    <location>
        <begin position="600"/>
        <end position="661"/>
    </location>
</feature>
<feature type="compositionally biased region" description="Basic residues" evidence="2">
    <location>
        <begin position="211"/>
        <end position="235"/>
    </location>
</feature>
<feature type="compositionally biased region" description="Low complexity" evidence="2">
    <location>
        <begin position="481"/>
        <end position="494"/>
    </location>
</feature>
<feature type="compositionally biased region" description="Polar residues" evidence="2">
    <location>
        <begin position="957"/>
        <end position="966"/>
    </location>
</feature>
<feature type="compositionally biased region" description="Basic and acidic residues" evidence="2">
    <location>
        <begin position="384"/>
        <end position="408"/>
    </location>
</feature>
<organism evidence="5 6">
    <name type="scientific">Heterodera schachtii</name>
    <name type="common">Sugarbeet cyst nematode worm</name>
    <name type="synonym">Tylenchus schachtii</name>
    <dbReference type="NCBI Taxonomy" id="97005"/>
    <lineage>
        <taxon>Eukaryota</taxon>
        <taxon>Metazoa</taxon>
        <taxon>Ecdysozoa</taxon>
        <taxon>Nematoda</taxon>
        <taxon>Chromadorea</taxon>
        <taxon>Rhabditida</taxon>
        <taxon>Tylenchina</taxon>
        <taxon>Tylenchomorpha</taxon>
        <taxon>Tylenchoidea</taxon>
        <taxon>Heteroderidae</taxon>
        <taxon>Heteroderinae</taxon>
        <taxon>Heterodera</taxon>
    </lineage>
</organism>
<feature type="region of interest" description="Disordered" evidence="2">
    <location>
        <begin position="32"/>
        <end position="55"/>
    </location>
</feature>
<dbReference type="Proteomes" id="UP001620645">
    <property type="component" value="Unassembled WGS sequence"/>
</dbReference>
<feature type="domain" description="G-patch" evidence="4">
    <location>
        <begin position="1212"/>
        <end position="1258"/>
    </location>
</feature>
<evidence type="ECO:0000259" key="4">
    <source>
        <dbReference type="PROSITE" id="PS50174"/>
    </source>
</evidence>
<feature type="region of interest" description="Disordered" evidence="2">
    <location>
        <begin position="370"/>
        <end position="498"/>
    </location>
</feature>
<feature type="compositionally biased region" description="Basic and acidic residues" evidence="2">
    <location>
        <begin position="305"/>
        <end position="319"/>
    </location>
</feature>
<gene>
    <name evidence="5" type="ORF">niasHS_000586</name>
</gene>
<feature type="compositionally biased region" description="Basic residues" evidence="2">
    <location>
        <begin position="427"/>
        <end position="455"/>
    </location>
</feature>
<proteinExistence type="predicted"/>
<dbReference type="PROSITE" id="PS50174">
    <property type="entry name" value="G_PATCH"/>
    <property type="match status" value="1"/>
</dbReference>
<comment type="caution">
    <text evidence="5">The sequence shown here is derived from an EMBL/GenBank/DDBJ whole genome shotgun (WGS) entry which is preliminary data.</text>
</comment>
<dbReference type="InterPro" id="IPR032922">
    <property type="entry name" value="SON"/>
</dbReference>
<evidence type="ECO:0000313" key="5">
    <source>
        <dbReference type="EMBL" id="KAL3097851.1"/>
    </source>
</evidence>
<feature type="compositionally biased region" description="Basic and acidic residues" evidence="2">
    <location>
        <begin position="236"/>
        <end position="246"/>
    </location>
</feature>
<feature type="compositionally biased region" description="Basic and acidic residues" evidence="2">
    <location>
        <begin position="140"/>
        <end position="170"/>
    </location>
</feature>
<feature type="region of interest" description="Disordered" evidence="2">
    <location>
        <begin position="522"/>
        <end position="545"/>
    </location>
</feature>
<feature type="compositionally biased region" description="Basic and acidic residues" evidence="2">
    <location>
        <begin position="617"/>
        <end position="642"/>
    </location>
</feature>
<feature type="region of interest" description="Disordered" evidence="2">
    <location>
        <begin position="1021"/>
        <end position="1048"/>
    </location>
</feature>
<dbReference type="SMART" id="SM00358">
    <property type="entry name" value="DSRM"/>
    <property type="match status" value="1"/>
</dbReference>
<dbReference type="InterPro" id="IPR000467">
    <property type="entry name" value="G_patch_dom"/>
</dbReference>
<dbReference type="InterPro" id="IPR014720">
    <property type="entry name" value="dsRBD_dom"/>
</dbReference>
<sequence length="1345" mass="151189">MTGTKFVGEGGGKKKGRQGCCVLTNFAAHRRFVSGRSDGRRQKKQRNGTSPEGMARLPFFVTTHLTRRRSISMRFYRNNQLPFRHQPDNSDSANRKDYENNSNTARNDNGNKNSYKGKERKNESDGEEDEEERTRRRIEQRHLGKGKEKGEKSWTREDEKGTERREEMAKSESILNALIEQVRHRSESSMHSNVQKKWRSEESDGEENEKKRKKHKKKKRQKEKEHNSKKRHRNSKSRDENKEEKQTKRRKKRHRQSDEEEEKEQAKAIQQLRVEIDETKGSRIVTAAKVGDEVPIGADFRFFGFDKEKADGRTTDRKNVGRLKFNSNNTESDSDEQSDGALPKKKQPSLANILASAPVSFPWLMALGKAKQSQEEENGGEMPRQFEEKAEKSEEKAEQKAEKSEEKTGPMLDQTENENTTEETAKSTKKKSNRRKRSSSKQSKNSRKKASRSRSRTYSTSPERDHRHEKGRHFRHRIDIPSTSKSPSPLPSFSKQRAFETRRKLIEESWHRRIEHSVRPFEVKQKKSDIADANRNGENEYTDENGRIDKQKLLEIATRNATRLAMEGKLPKGAELVETIKNKSVAQLVDLCKKVQSDRSLALKRHGDASSNSESDEEKRYSNKYEKWRQREHRREDREFRNRAVRPAGEPARLSRREQREIVQREENTLRLTFPVSSGVKHRIKANAPSPAEIPAGPLVRFGDIGPLTTALAKVRTNIPSAYKPLAMPLPLSQPSSTLSSNFQDTSQVQIGPQLPSADCQPNKPFYSDFVPAKTLDCVNQNVYEIALAASARKDEADTRDKTGQTEPLAATSSQLIGPVLPNPAVDSILTASRLLTARSENAAPMPPTTSKSVFSSSWDRPGHIAAREALLKKVAEQKRREQQEKNGIAKETVDGPVTEKTENQRTDKEMPTEPNPTQCQMTTNPTSSVPLASPFSDLASASSTSSQFSTISNSLPSSTLPSQADSAPIHQEKQQMSTRTSPNEKTNADGQFKKPALPPATKLAFVPSDSGTPMVLQTTKNPAQTDQRTKNGQKSSETMKETTGGHGKDFLDRFNTFVEAQVARQKAESALQATILSTAVQQHGPSGGELATFSSSSAFSTRPSSAVFSLASSRPDPIGLTKPQKSVQELVAERLRYNQRLQRDPNDYEARKALARVDKEMNSWAQDSSLPGEFTGHTGARVLSEKELEPSDPRFHAWAKKDQFRTAPEINSGIGLKLLQRMGWQPGQGLGRERAGQLEPLALDVKADRKGLFSCLERAPTRESVLDSAGKNPVSVLMEQCARHRWRNPDFSCAESGPHNNRRYLWKAVLNGVEYAPSLPSSNKKAGKAQVCMVILEALGLTTN</sequence>
<dbReference type="PROSITE" id="PS50137">
    <property type="entry name" value="DS_RBD"/>
    <property type="match status" value="1"/>
</dbReference>
<feature type="compositionally biased region" description="Polar residues" evidence="2">
    <location>
        <begin position="849"/>
        <end position="859"/>
    </location>
</feature>
<feature type="compositionally biased region" description="Basic and acidic residues" evidence="2">
    <location>
        <begin position="85"/>
        <end position="99"/>
    </location>
</feature>
<feature type="compositionally biased region" description="Polar residues" evidence="2">
    <location>
        <begin position="916"/>
        <end position="931"/>
    </location>
</feature>
<protein>
    <recommendedName>
        <fullName evidence="7">G-patch domain-containing protein</fullName>
    </recommendedName>
</protein>
<feature type="region of interest" description="Disordered" evidence="2">
    <location>
        <begin position="840"/>
        <end position="860"/>
    </location>
</feature>
<feature type="domain" description="DRBM" evidence="3">
    <location>
        <begin position="1273"/>
        <end position="1342"/>
    </location>
</feature>
<feature type="compositionally biased region" description="Basic and acidic residues" evidence="2">
    <location>
        <begin position="792"/>
        <end position="804"/>
    </location>
</feature>
<keyword evidence="6" id="KW-1185">Reference proteome</keyword>
<evidence type="ECO:0000256" key="2">
    <source>
        <dbReference type="SAM" id="MobiDB-lite"/>
    </source>
</evidence>
<dbReference type="Pfam" id="PF00035">
    <property type="entry name" value="dsrm"/>
    <property type="match status" value="1"/>
</dbReference>
<reference evidence="5 6" key="1">
    <citation type="submission" date="2024-10" db="EMBL/GenBank/DDBJ databases">
        <authorList>
            <person name="Kim D."/>
        </authorList>
    </citation>
    <scope>NUCLEOTIDE SEQUENCE [LARGE SCALE GENOMIC DNA]</scope>
    <source>
        <strain evidence="5">Taebaek</strain>
    </source>
</reference>
<evidence type="ECO:0000313" key="6">
    <source>
        <dbReference type="Proteomes" id="UP001620645"/>
    </source>
</evidence>
<evidence type="ECO:0000256" key="1">
    <source>
        <dbReference type="PROSITE-ProRule" id="PRU00266"/>
    </source>
</evidence>
<dbReference type="SUPFAM" id="SSF54768">
    <property type="entry name" value="dsRNA-binding domain-like"/>
    <property type="match status" value="1"/>
</dbReference>
<evidence type="ECO:0000259" key="3">
    <source>
        <dbReference type="PROSITE" id="PS50137"/>
    </source>
</evidence>
<dbReference type="PANTHER" id="PTHR46528:SF1">
    <property type="entry name" value="PROTEIN SON"/>
    <property type="match status" value="1"/>
</dbReference>
<dbReference type="EMBL" id="JBICCN010000053">
    <property type="protein sequence ID" value="KAL3097851.1"/>
    <property type="molecule type" value="Genomic_DNA"/>
</dbReference>
<name>A0ABD2K4N6_HETSC</name>
<keyword evidence="1" id="KW-0694">RNA-binding</keyword>
<dbReference type="PANTHER" id="PTHR46528">
    <property type="entry name" value="PROTEIN SON"/>
    <property type="match status" value="1"/>
</dbReference>
<feature type="compositionally biased region" description="Polar residues" evidence="2">
    <location>
        <begin position="1021"/>
        <end position="1037"/>
    </location>
</feature>
<dbReference type="Gene3D" id="3.30.160.20">
    <property type="match status" value="1"/>
</dbReference>
<accession>A0ABD2K4N6</accession>
<feature type="region of interest" description="Disordered" evidence="2">
    <location>
        <begin position="792"/>
        <end position="811"/>
    </location>
</feature>
<dbReference type="GO" id="GO:0003723">
    <property type="term" value="F:RNA binding"/>
    <property type="evidence" value="ECO:0007669"/>
    <property type="project" value="UniProtKB-UniRule"/>
</dbReference>
<evidence type="ECO:0008006" key="7">
    <source>
        <dbReference type="Google" id="ProtNLM"/>
    </source>
</evidence>
<feature type="compositionally biased region" description="Polar residues" evidence="2">
    <location>
        <begin position="975"/>
        <end position="990"/>
    </location>
</feature>
<feature type="region of interest" description="Disordered" evidence="2">
    <location>
        <begin position="877"/>
        <end position="997"/>
    </location>
</feature>
<feature type="compositionally biased region" description="Low complexity" evidence="2">
    <location>
        <begin position="934"/>
        <end position="956"/>
    </location>
</feature>
<feature type="compositionally biased region" description="Polar residues" evidence="2">
    <location>
        <begin position="100"/>
        <end position="114"/>
    </location>
</feature>
<feature type="compositionally biased region" description="Basic and acidic residues" evidence="2">
    <location>
        <begin position="877"/>
        <end position="912"/>
    </location>
</feature>